<keyword evidence="2" id="KW-1185">Reference proteome</keyword>
<reference evidence="2" key="1">
    <citation type="journal article" date="2019" name="Int. J. Syst. Evol. Microbiol.">
        <title>The Global Catalogue of Microorganisms (GCM) 10K type strain sequencing project: providing services to taxonomists for standard genome sequencing and annotation.</title>
        <authorList>
            <consortium name="The Broad Institute Genomics Platform"/>
            <consortium name="The Broad Institute Genome Sequencing Center for Infectious Disease"/>
            <person name="Wu L."/>
            <person name="Ma J."/>
        </authorList>
    </citation>
    <scope>NUCLEOTIDE SEQUENCE [LARGE SCALE GENOMIC DNA]</scope>
    <source>
        <strain evidence="2">DFY28</strain>
    </source>
</reference>
<proteinExistence type="predicted"/>
<gene>
    <name evidence="1" type="ORF">ACFSC0_00455</name>
</gene>
<dbReference type="EMBL" id="JBHUEY010000001">
    <property type="protein sequence ID" value="MFD1781850.1"/>
    <property type="molecule type" value="Genomic_DNA"/>
</dbReference>
<evidence type="ECO:0008006" key="3">
    <source>
        <dbReference type="Google" id="ProtNLM"/>
    </source>
</evidence>
<evidence type="ECO:0000313" key="2">
    <source>
        <dbReference type="Proteomes" id="UP001597237"/>
    </source>
</evidence>
<organism evidence="1 2">
    <name type="scientific">Phenylobacterium terrae</name>
    <dbReference type="NCBI Taxonomy" id="2665495"/>
    <lineage>
        <taxon>Bacteria</taxon>
        <taxon>Pseudomonadati</taxon>
        <taxon>Pseudomonadota</taxon>
        <taxon>Alphaproteobacteria</taxon>
        <taxon>Caulobacterales</taxon>
        <taxon>Caulobacteraceae</taxon>
        <taxon>Phenylobacterium</taxon>
    </lineage>
</organism>
<comment type="caution">
    <text evidence="1">The sequence shown here is derived from an EMBL/GenBank/DDBJ whole genome shotgun (WGS) entry which is preliminary data.</text>
</comment>
<evidence type="ECO:0000313" key="1">
    <source>
        <dbReference type="EMBL" id="MFD1781850.1"/>
    </source>
</evidence>
<protein>
    <recommendedName>
        <fullName evidence="3">IraD/Gp25-like domain-containing protein</fullName>
    </recommendedName>
</protein>
<name>A0ABW4MZK2_9CAUL</name>
<sequence>MAELLTARELIERRTLGWGLRVEPLGGADYTRVDIALAAGETPLVAGRAALIQDLRLAFCTGRGTDPLNLAFGFDGARLIAEEEDRALLRERLRAAAAIVVDADPRVSRVVDVQVGADPALAARPDATAGDLVRERWITVTFDTLTGERVSVDLGSLDENG</sequence>
<dbReference type="Proteomes" id="UP001597237">
    <property type="component" value="Unassembled WGS sequence"/>
</dbReference>
<accession>A0ABW4MZK2</accession>
<dbReference type="RefSeq" id="WP_377281317.1">
    <property type="nucleotide sequence ID" value="NZ_JBHRSI010000003.1"/>
</dbReference>
<dbReference type="SUPFAM" id="SSF160719">
    <property type="entry name" value="gpW/gp25-like"/>
    <property type="match status" value="1"/>
</dbReference>